<dbReference type="Pfam" id="PF01593">
    <property type="entry name" value="Amino_oxidase"/>
    <property type="match status" value="1"/>
</dbReference>
<dbReference type="SUPFAM" id="SSF51905">
    <property type="entry name" value="FAD/NAD(P)-binding domain"/>
    <property type="match status" value="1"/>
</dbReference>
<protein>
    <submittedName>
        <fullName evidence="2">NAD(P)/FAD-dependent oxidoreductase</fullName>
    </submittedName>
</protein>
<reference evidence="2 3" key="1">
    <citation type="journal article" date="2019" name="Int. J. Syst. Evol. Microbiol.">
        <title>The Global Catalogue of Microorganisms (GCM) 10K type strain sequencing project: providing services to taxonomists for standard genome sequencing and annotation.</title>
        <authorList>
            <consortium name="The Broad Institute Genomics Platform"/>
            <consortium name="The Broad Institute Genome Sequencing Center for Infectious Disease"/>
            <person name="Wu L."/>
            <person name="Ma J."/>
        </authorList>
    </citation>
    <scope>NUCLEOTIDE SEQUENCE [LARGE SCALE GENOMIC DNA]</scope>
    <source>
        <strain evidence="2 3">JCM 3380</strain>
    </source>
</reference>
<sequence length="407" mass="42647">MIGVVVVGAGLAGLSAARVLAGAGVSVTVVEAADDVGGRVRTDVVDGVRLDRGFQILLPAYPELAAAVEVEALRLRHFRPGVLVHDGGRRDLLADPRSGVRAWGGMLRQRVLSPRDALALGALSTRVGFGPVAALKGSDRSTREELRASGLSERAVQRVLKPFLSGVFLEGELATSSRFFQLVWRCFVRGGAAVPADGMGALPRLLAAGLPAVRCGVRVVAVRDDGVDLADGTRLDADAVVVATDGTTAAALLPGQPEPVWNGVTTWYFRPPEPPLRDGVLLVDAEGGPVVDTAVMSEVAPSYSPDAPLVQASVLDASVPEVEVRAHLARLYGVDTGRWESLARYDIPHAVPAMPPPHPLRSSVRAGGRRYVCGDHRDTSSIQGALVSGRRAAQAVLSDLRVGVPPS</sequence>
<evidence type="ECO:0000313" key="3">
    <source>
        <dbReference type="Proteomes" id="UP001500416"/>
    </source>
</evidence>
<dbReference type="InterPro" id="IPR036188">
    <property type="entry name" value="FAD/NAD-bd_sf"/>
</dbReference>
<comment type="caution">
    <text evidence="2">The sequence shown here is derived from an EMBL/GenBank/DDBJ whole genome shotgun (WGS) entry which is preliminary data.</text>
</comment>
<dbReference type="PANTHER" id="PTHR42841">
    <property type="entry name" value="AMINE OXIDASE"/>
    <property type="match status" value="1"/>
</dbReference>
<dbReference type="EMBL" id="BAAABU010000016">
    <property type="protein sequence ID" value="GAA0248849.1"/>
    <property type="molecule type" value="Genomic_DNA"/>
</dbReference>
<dbReference type="Proteomes" id="UP001500416">
    <property type="component" value="Unassembled WGS sequence"/>
</dbReference>
<name>A0ABN0UFG4_9PSEU</name>
<dbReference type="Gene3D" id="3.50.50.60">
    <property type="entry name" value="FAD/NAD(P)-binding domain"/>
    <property type="match status" value="1"/>
</dbReference>
<keyword evidence="3" id="KW-1185">Reference proteome</keyword>
<proteinExistence type="predicted"/>
<accession>A0ABN0UFG4</accession>
<feature type="domain" description="Amine oxidase" evidence="1">
    <location>
        <begin position="11"/>
        <end position="397"/>
    </location>
</feature>
<evidence type="ECO:0000313" key="2">
    <source>
        <dbReference type="EMBL" id="GAA0248849.1"/>
    </source>
</evidence>
<dbReference type="RefSeq" id="WP_343936913.1">
    <property type="nucleotide sequence ID" value="NZ_BAAABU010000016.1"/>
</dbReference>
<evidence type="ECO:0000259" key="1">
    <source>
        <dbReference type="Pfam" id="PF01593"/>
    </source>
</evidence>
<organism evidence="2 3">
    <name type="scientific">Saccharothrix mutabilis subsp. mutabilis</name>
    <dbReference type="NCBI Taxonomy" id="66855"/>
    <lineage>
        <taxon>Bacteria</taxon>
        <taxon>Bacillati</taxon>
        <taxon>Actinomycetota</taxon>
        <taxon>Actinomycetes</taxon>
        <taxon>Pseudonocardiales</taxon>
        <taxon>Pseudonocardiaceae</taxon>
        <taxon>Saccharothrix</taxon>
    </lineage>
</organism>
<gene>
    <name evidence="2" type="ORF">GCM10010492_55990</name>
</gene>
<dbReference type="InterPro" id="IPR002937">
    <property type="entry name" value="Amino_oxidase"/>
</dbReference>